<dbReference type="PANTHER" id="PTHR42663:SF6">
    <property type="entry name" value="HYDROLASE C777.06C-RELATED"/>
    <property type="match status" value="1"/>
</dbReference>
<sequence length="251" mass="27386">MKVTILGCGTSGGVPSITGNWGVCDPLNPKNRRRRVSILVEQGPTTIVVDVSPDFREQCISAGVQRLDAVLLTHDHADHCHGIDDLRGIAGAMRQRVPVHGSAQTMRTVVKRFGYVFEGRGGYPAICDSIEIGGPFRIGGIDVVPFGQIHGDIESLGFRFGPIAYSTDLNDLPEEGFAALAGVKVWIVDALRRTPHPSHAHLAKTLTWIERLKPERAILTHMTWEMDYDTLCAELPPGVEPAYDGMVLTID</sequence>
<dbReference type="InterPro" id="IPR036866">
    <property type="entry name" value="RibonucZ/Hydroxyglut_hydro"/>
</dbReference>
<dbReference type="Pfam" id="PF12706">
    <property type="entry name" value="Lactamase_B_2"/>
    <property type="match status" value="1"/>
</dbReference>
<accession>A0A317E1J2</accession>
<keyword evidence="2" id="KW-0378">Hydrolase</keyword>
<dbReference type="RefSeq" id="WP_109922215.1">
    <property type="nucleotide sequence ID" value="NZ_QGLF01000004.1"/>
</dbReference>
<dbReference type="EMBL" id="QGLF01000004">
    <property type="protein sequence ID" value="PWR20000.1"/>
    <property type="molecule type" value="Genomic_DNA"/>
</dbReference>
<feature type="domain" description="Metallo-beta-lactamase" evidence="1">
    <location>
        <begin position="34"/>
        <end position="221"/>
    </location>
</feature>
<reference evidence="3" key="1">
    <citation type="submission" date="2018-05" db="EMBL/GenBank/DDBJ databases">
        <title>Zavarzinia sp. HR-AS.</title>
        <authorList>
            <person name="Lee Y."/>
            <person name="Jeon C.O."/>
        </authorList>
    </citation>
    <scope>NUCLEOTIDE SEQUENCE [LARGE SCALE GENOMIC DNA]</scope>
    <source>
        <strain evidence="3">DSM 1231</strain>
    </source>
</reference>
<dbReference type="AlphaFoldDB" id="A0A317E1J2"/>
<dbReference type="OrthoDB" id="9781189at2"/>
<dbReference type="PANTHER" id="PTHR42663">
    <property type="entry name" value="HYDROLASE C777.06C-RELATED-RELATED"/>
    <property type="match status" value="1"/>
</dbReference>
<dbReference type="GO" id="GO:0016787">
    <property type="term" value="F:hydrolase activity"/>
    <property type="evidence" value="ECO:0007669"/>
    <property type="project" value="UniProtKB-KW"/>
</dbReference>
<gene>
    <name evidence="2" type="ORF">DKG75_16295</name>
</gene>
<dbReference type="SMART" id="SM00849">
    <property type="entry name" value="Lactamase_B"/>
    <property type="match status" value="1"/>
</dbReference>
<dbReference type="SUPFAM" id="SSF56281">
    <property type="entry name" value="Metallo-hydrolase/oxidoreductase"/>
    <property type="match status" value="1"/>
</dbReference>
<proteinExistence type="predicted"/>
<protein>
    <submittedName>
        <fullName evidence="2">MBL fold metallo-hydrolase</fullName>
    </submittedName>
</protein>
<dbReference type="Gene3D" id="3.60.15.10">
    <property type="entry name" value="Ribonuclease Z/Hydroxyacylglutathione hydrolase-like"/>
    <property type="match status" value="1"/>
</dbReference>
<name>A0A317E1J2_9PROT</name>
<comment type="caution">
    <text evidence="2">The sequence shown here is derived from an EMBL/GenBank/DDBJ whole genome shotgun (WGS) entry which is preliminary data.</text>
</comment>
<dbReference type="Proteomes" id="UP000246077">
    <property type="component" value="Unassembled WGS sequence"/>
</dbReference>
<evidence type="ECO:0000313" key="3">
    <source>
        <dbReference type="Proteomes" id="UP000246077"/>
    </source>
</evidence>
<keyword evidence="3" id="KW-1185">Reference proteome</keyword>
<dbReference type="CDD" id="cd16279">
    <property type="entry name" value="metallo-hydrolase-like_MBL-fold"/>
    <property type="match status" value="1"/>
</dbReference>
<organism evidence="2 3">
    <name type="scientific">Zavarzinia compransoris</name>
    <dbReference type="NCBI Taxonomy" id="1264899"/>
    <lineage>
        <taxon>Bacteria</taxon>
        <taxon>Pseudomonadati</taxon>
        <taxon>Pseudomonadota</taxon>
        <taxon>Alphaproteobacteria</taxon>
        <taxon>Rhodospirillales</taxon>
        <taxon>Zavarziniaceae</taxon>
        <taxon>Zavarzinia</taxon>
    </lineage>
</organism>
<dbReference type="InterPro" id="IPR001279">
    <property type="entry name" value="Metallo-B-lactamas"/>
</dbReference>
<evidence type="ECO:0000313" key="2">
    <source>
        <dbReference type="EMBL" id="PWR20000.1"/>
    </source>
</evidence>
<evidence type="ECO:0000259" key="1">
    <source>
        <dbReference type="SMART" id="SM00849"/>
    </source>
</evidence>